<dbReference type="GO" id="GO:0000272">
    <property type="term" value="P:polysaccharide catabolic process"/>
    <property type="evidence" value="ECO:0007669"/>
    <property type="project" value="UniProtKB-KW"/>
</dbReference>
<evidence type="ECO:0000256" key="4">
    <source>
        <dbReference type="ARBA" id="ARBA00022801"/>
    </source>
</evidence>
<keyword evidence="5" id="KW-0119">Carbohydrate metabolism</keyword>
<feature type="domain" description="Glycosyl hydrolase family 81 N-terminal" evidence="10">
    <location>
        <begin position="181"/>
        <end position="501"/>
    </location>
</feature>
<dbReference type="GO" id="GO:0071555">
    <property type="term" value="P:cell wall organization"/>
    <property type="evidence" value="ECO:0007669"/>
    <property type="project" value="UniProtKB-KW"/>
</dbReference>
<evidence type="ECO:0000256" key="5">
    <source>
        <dbReference type="ARBA" id="ARBA00023277"/>
    </source>
</evidence>
<comment type="caution">
    <text evidence="12">The sequence shown here is derived from an EMBL/GenBank/DDBJ whole genome shotgun (WGS) entry which is preliminary data.</text>
</comment>
<evidence type="ECO:0000256" key="1">
    <source>
        <dbReference type="ARBA" id="ARBA00000382"/>
    </source>
</evidence>
<dbReference type="Gene3D" id="2.70.98.30">
    <property type="entry name" value="Golgi alpha-mannosidase II, domain 4"/>
    <property type="match status" value="1"/>
</dbReference>
<reference evidence="12 13" key="1">
    <citation type="journal article" date="2018" name="BMC Genomics">
        <title>Comparative genome analyses reveal sequence features reflecting distinct modes of host-adaptation between dicot and monocot powdery mildew.</title>
        <authorList>
            <person name="Wu Y."/>
            <person name="Ma X."/>
            <person name="Pan Z."/>
            <person name="Kale S.D."/>
            <person name="Song Y."/>
            <person name="King H."/>
            <person name="Zhang Q."/>
            <person name="Presley C."/>
            <person name="Deng X."/>
            <person name="Wei C.I."/>
            <person name="Xiao S."/>
        </authorList>
    </citation>
    <scope>NUCLEOTIDE SEQUENCE [LARGE SCALE GENOMIC DNA]</scope>
    <source>
        <strain evidence="12">UMSG2</strain>
    </source>
</reference>
<protein>
    <recommendedName>
        <fullName evidence="3">glucan endo-1,3-beta-D-glucosidase</fullName>
        <ecNumber evidence="3">3.2.1.39</ecNumber>
    </recommendedName>
</protein>
<keyword evidence="8" id="KW-0624">Polysaccharide degradation</keyword>
<organism evidence="12 13">
    <name type="scientific">Erysiphe neolycopersici</name>
    <dbReference type="NCBI Taxonomy" id="212602"/>
    <lineage>
        <taxon>Eukaryota</taxon>
        <taxon>Fungi</taxon>
        <taxon>Dikarya</taxon>
        <taxon>Ascomycota</taxon>
        <taxon>Pezizomycotina</taxon>
        <taxon>Leotiomycetes</taxon>
        <taxon>Erysiphales</taxon>
        <taxon>Erysiphaceae</taxon>
        <taxon>Erysiphe</taxon>
    </lineage>
</organism>
<evidence type="ECO:0000259" key="10">
    <source>
        <dbReference type="Pfam" id="PF03639"/>
    </source>
</evidence>
<feature type="domain" description="Glycosyl hydrolase family 81 C-terminal" evidence="11">
    <location>
        <begin position="511"/>
        <end position="859"/>
    </location>
</feature>
<keyword evidence="13" id="KW-1185">Reference proteome</keyword>
<evidence type="ECO:0000313" key="12">
    <source>
        <dbReference type="EMBL" id="RKF61548.1"/>
    </source>
</evidence>
<evidence type="ECO:0000256" key="7">
    <source>
        <dbReference type="ARBA" id="ARBA00023316"/>
    </source>
</evidence>
<feature type="signal peptide" evidence="9">
    <location>
        <begin position="1"/>
        <end position="20"/>
    </location>
</feature>
<dbReference type="GO" id="GO:0009986">
    <property type="term" value="C:cell surface"/>
    <property type="evidence" value="ECO:0007669"/>
    <property type="project" value="TreeGrafter"/>
</dbReference>
<dbReference type="Gene3D" id="1.20.5.420">
    <property type="entry name" value="Immunoglobulin FC, subunit C"/>
    <property type="match status" value="1"/>
</dbReference>
<dbReference type="FunFam" id="2.70.98.30:FF:000006">
    <property type="entry name" value="Endo-1,3-beta-glucanase Engl1"/>
    <property type="match status" value="1"/>
</dbReference>
<evidence type="ECO:0000313" key="13">
    <source>
        <dbReference type="Proteomes" id="UP000286134"/>
    </source>
</evidence>
<keyword evidence="6" id="KW-0326">Glycosidase</keyword>
<dbReference type="PANTHER" id="PTHR31983">
    <property type="entry name" value="ENDO-1,3(4)-BETA-GLUCANASE 1"/>
    <property type="match status" value="1"/>
</dbReference>
<evidence type="ECO:0000256" key="6">
    <source>
        <dbReference type="ARBA" id="ARBA00023295"/>
    </source>
</evidence>
<comment type="catalytic activity">
    <reaction evidence="1">
        <text>Hydrolysis of (1-&gt;3)-beta-D-glucosidic linkages in (1-&gt;3)-beta-D-glucans.</text>
        <dbReference type="EC" id="3.2.1.39"/>
    </reaction>
</comment>
<evidence type="ECO:0000256" key="8">
    <source>
        <dbReference type="ARBA" id="ARBA00023326"/>
    </source>
</evidence>
<dbReference type="STRING" id="212602.A0A420HVQ9"/>
<dbReference type="GO" id="GO:0052861">
    <property type="term" value="F:endo-1,3(4)-beta-glucanase activity"/>
    <property type="evidence" value="ECO:0007669"/>
    <property type="project" value="InterPro"/>
</dbReference>
<dbReference type="Pfam" id="PF17652">
    <property type="entry name" value="Glyco_hydro81C"/>
    <property type="match status" value="1"/>
</dbReference>
<dbReference type="InterPro" id="IPR040451">
    <property type="entry name" value="GH81_N"/>
</dbReference>
<dbReference type="InterPro" id="IPR005200">
    <property type="entry name" value="Endo-beta-glucanase"/>
</dbReference>
<keyword evidence="9" id="KW-0732">Signal</keyword>
<dbReference type="Proteomes" id="UP000286134">
    <property type="component" value="Unassembled WGS sequence"/>
</dbReference>
<dbReference type="Gene3D" id="1.10.287.1170">
    <property type="entry name" value="glycoside hydrolase family 81 endo-[beta] glucanase"/>
    <property type="match status" value="1"/>
</dbReference>
<evidence type="ECO:0000256" key="2">
    <source>
        <dbReference type="ARBA" id="ARBA00010730"/>
    </source>
</evidence>
<accession>A0A420HVQ9</accession>
<name>A0A420HVQ9_9PEZI</name>
<dbReference type="Pfam" id="PF03639">
    <property type="entry name" value="Glyco_hydro_81"/>
    <property type="match status" value="1"/>
</dbReference>
<feature type="chain" id="PRO_5019109226" description="glucan endo-1,3-beta-D-glucosidase" evidence="9">
    <location>
        <begin position="21"/>
        <end position="869"/>
    </location>
</feature>
<dbReference type="GO" id="GO:0042973">
    <property type="term" value="F:glucan endo-1,3-beta-D-glucosidase activity"/>
    <property type="evidence" value="ECO:0007669"/>
    <property type="project" value="UniProtKB-EC"/>
</dbReference>
<dbReference type="OrthoDB" id="4473401at2759"/>
<evidence type="ECO:0000256" key="3">
    <source>
        <dbReference type="ARBA" id="ARBA00012780"/>
    </source>
</evidence>
<dbReference type="PANTHER" id="PTHR31983:SF0">
    <property type="entry name" value="GLUCAN ENDO-1,3-BETA-D-GLUCOSIDASE 2"/>
    <property type="match status" value="1"/>
</dbReference>
<dbReference type="AlphaFoldDB" id="A0A420HVQ9"/>
<comment type="similarity">
    <text evidence="2">Belongs to the glycosyl hydrolase 81 family.</text>
</comment>
<keyword evidence="4" id="KW-0378">Hydrolase</keyword>
<evidence type="ECO:0000259" key="11">
    <source>
        <dbReference type="Pfam" id="PF17652"/>
    </source>
</evidence>
<proteinExistence type="inferred from homology"/>
<dbReference type="PROSITE" id="PS52008">
    <property type="entry name" value="GH81"/>
    <property type="match status" value="1"/>
</dbReference>
<dbReference type="EC" id="3.2.1.39" evidence="3"/>
<keyword evidence="7" id="KW-0961">Cell wall biogenesis/degradation</keyword>
<dbReference type="InterPro" id="IPR040720">
    <property type="entry name" value="GH81_C"/>
</dbReference>
<gene>
    <name evidence="12" type="ORF">OnM2_041023</name>
</gene>
<dbReference type="FunFam" id="1.10.287.1170:FF:000001">
    <property type="entry name" value="Endo-1,3-beta-glucanase Engl1"/>
    <property type="match status" value="1"/>
</dbReference>
<evidence type="ECO:0000256" key="9">
    <source>
        <dbReference type="SAM" id="SignalP"/>
    </source>
</evidence>
<dbReference type="EMBL" id="MCFK01004109">
    <property type="protein sequence ID" value="RKF61548.1"/>
    <property type="molecule type" value="Genomic_DNA"/>
</dbReference>
<sequence length="869" mass="95677">MGNMNQFYLIILIIAFHTQAKPYERQNGEESLPFTNLESQGLSTPHPTAGLLSVDDQKEDHDLLRLTVLPESLIPPTSFVVPEVSILTKTITSGIVQILPTIPIISAPAKIDSEYKLDLNGHNTKPPLIQTSIPIPSTILEPMSVIMQTTELPSRTSVSQNIFQPVATNAPPSVFTTRSDHPVERKGIKPQKDPLQTNKFYANFFLGNQNAGSWTHPYSVAWVKGDAKAKSWGMSITHIDADKKVFDQSTNPPRYFINPIGILSIIISSSELGSSTYLSTDTLTSTSVNVNLHPNSSAPAQIIFPLVQGMGFVTALFDGGTPILQSTIFFRNITKYLTAPKPGVSKYKITLEDNAIWFLYAYSPSGANLEFQSVSNQLLQATSRFDGILQVAKNPPSNISAEKIYDTACGAYATSVTLIGSVNGDSGSYTFSYVKGGLSNATLIMFALPHHVASFSLDTSKKITDVQLETTTKGKATAVIADSWTMIEHLPTSIGFRPWNPQSPNDKKILSANTVNSIRKVANVEISQDMANQTNLNSFYYSGKALAKFASVAYTLKELLGDEGMAQAGLSKLKSSFALFISNKNQSPLFYETAWKGVVSSATYSTGDKERDFGNTYYNDHHFHFGYFILAAALIGSIDPNWAQANKDYINTLVRDIANPSTADTYFPVSRYFDWYHGHSWAHGLFESYDGKDQESSSEDSMSAYALKMWGHVIGDANLEARGNLQLAVNARSIQNYYLYEKTNTVEPPNFIGNKSAGILFENKVDHTTYFGAEKEFIQGIHMIPILPHSALTRTRTFVQEEWETYFSNGRVDTAKGGWKGILYSNLALIDPKTAWNFFNSASFDNSTLDGGASRTWYMAFAACLGGSD</sequence>